<keyword evidence="6" id="KW-1185">Reference proteome</keyword>
<protein>
    <submittedName>
        <fullName evidence="5">NUDIX hydrolase</fullName>
    </submittedName>
</protein>
<evidence type="ECO:0000256" key="1">
    <source>
        <dbReference type="ARBA" id="ARBA00001946"/>
    </source>
</evidence>
<sequence length="125" mass="14402">MISQGIVIQNNRVLMVKQFVQRGDIVWNFPGGKIEGNETPEQACIREVKEETGYDIRITKRLHEKNGKFTFLAELVGGELYLDTENESNRDIVEIAWVRLDDDKKFDSYTAPMLQLCFAGMKNMI</sequence>
<dbReference type="PROSITE" id="PS51462">
    <property type="entry name" value="NUDIX"/>
    <property type="match status" value="1"/>
</dbReference>
<dbReference type="InterPro" id="IPR000086">
    <property type="entry name" value="NUDIX_hydrolase_dom"/>
</dbReference>
<evidence type="ECO:0000313" key="6">
    <source>
        <dbReference type="Proteomes" id="UP001597120"/>
    </source>
</evidence>
<reference evidence="6" key="1">
    <citation type="journal article" date="2019" name="Int. J. Syst. Evol. Microbiol.">
        <title>The Global Catalogue of Microorganisms (GCM) 10K type strain sequencing project: providing services to taxonomists for standard genome sequencing and annotation.</title>
        <authorList>
            <consortium name="The Broad Institute Genomics Platform"/>
            <consortium name="The Broad Institute Genome Sequencing Center for Infectious Disease"/>
            <person name="Wu L."/>
            <person name="Ma J."/>
        </authorList>
    </citation>
    <scope>NUCLEOTIDE SEQUENCE [LARGE SCALE GENOMIC DNA]</scope>
    <source>
        <strain evidence="6">CCUG 57263</strain>
    </source>
</reference>
<evidence type="ECO:0000313" key="5">
    <source>
        <dbReference type="EMBL" id="MFD0870837.1"/>
    </source>
</evidence>
<organism evidence="5 6">
    <name type="scientific">Paenibacillus residui</name>
    <dbReference type="NCBI Taxonomy" id="629724"/>
    <lineage>
        <taxon>Bacteria</taxon>
        <taxon>Bacillati</taxon>
        <taxon>Bacillota</taxon>
        <taxon>Bacilli</taxon>
        <taxon>Bacillales</taxon>
        <taxon>Paenibacillaceae</taxon>
        <taxon>Paenibacillus</taxon>
    </lineage>
</organism>
<dbReference type="SUPFAM" id="SSF55811">
    <property type="entry name" value="Nudix"/>
    <property type="match status" value="1"/>
</dbReference>
<evidence type="ECO:0000259" key="4">
    <source>
        <dbReference type="PROSITE" id="PS51462"/>
    </source>
</evidence>
<dbReference type="CDD" id="cd02883">
    <property type="entry name" value="NUDIX_Hydrolase"/>
    <property type="match status" value="1"/>
</dbReference>
<comment type="similarity">
    <text evidence="3">Belongs to the Nudix hydrolase family.</text>
</comment>
<feature type="domain" description="Nudix hydrolase" evidence="4">
    <location>
        <begin position="1"/>
        <end position="119"/>
    </location>
</feature>
<proteinExistence type="inferred from homology"/>
<dbReference type="RefSeq" id="WP_144938165.1">
    <property type="nucleotide sequence ID" value="NZ_JBHTIU010000061.1"/>
</dbReference>
<evidence type="ECO:0000256" key="2">
    <source>
        <dbReference type="ARBA" id="ARBA00022801"/>
    </source>
</evidence>
<dbReference type="GO" id="GO:0016787">
    <property type="term" value="F:hydrolase activity"/>
    <property type="evidence" value="ECO:0007669"/>
    <property type="project" value="UniProtKB-KW"/>
</dbReference>
<evidence type="ECO:0000256" key="3">
    <source>
        <dbReference type="RuleBase" id="RU003476"/>
    </source>
</evidence>
<gene>
    <name evidence="5" type="ORF">ACFQ03_16980</name>
</gene>
<comment type="cofactor">
    <cofactor evidence="1">
        <name>Mg(2+)</name>
        <dbReference type="ChEBI" id="CHEBI:18420"/>
    </cofactor>
</comment>
<dbReference type="PANTHER" id="PTHR43046">
    <property type="entry name" value="GDP-MANNOSE MANNOSYL HYDROLASE"/>
    <property type="match status" value="1"/>
</dbReference>
<dbReference type="InterPro" id="IPR020084">
    <property type="entry name" value="NUDIX_hydrolase_CS"/>
</dbReference>
<dbReference type="Gene3D" id="3.90.79.10">
    <property type="entry name" value="Nucleoside Triphosphate Pyrophosphohydrolase"/>
    <property type="match status" value="1"/>
</dbReference>
<dbReference type="Proteomes" id="UP001597120">
    <property type="component" value="Unassembled WGS sequence"/>
</dbReference>
<comment type="caution">
    <text evidence="5">The sequence shown here is derived from an EMBL/GenBank/DDBJ whole genome shotgun (WGS) entry which is preliminary data.</text>
</comment>
<accession>A0ABW3DBD9</accession>
<dbReference type="PRINTS" id="PR00502">
    <property type="entry name" value="NUDIXFAMILY"/>
</dbReference>
<dbReference type="PANTHER" id="PTHR43046:SF14">
    <property type="entry name" value="MUTT_NUDIX FAMILY PROTEIN"/>
    <property type="match status" value="1"/>
</dbReference>
<keyword evidence="2 3" id="KW-0378">Hydrolase</keyword>
<dbReference type="InterPro" id="IPR020476">
    <property type="entry name" value="Nudix_hydrolase"/>
</dbReference>
<dbReference type="EMBL" id="JBHTIU010000061">
    <property type="protein sequence ID" value="MFD0870837.1"/>
    <property type="molecule type" value="Genomic_DNA"/>
</dbReference>
<name>A0ABW3DBD9_9BACL</name>
<dbReference type="InterPro" id="IPR015797">
    <property type="entry name" value="NUDIX_hydrolase-like_dom_sf"/>
</dbReference>
<dbReference type="PROSITE" id="PS00893">
    <property type="entry name" value="NUDIX_BOX"/>
    <property type="match status" value="1"/>
</dbReference>
<dbReference type="Pfam" id="PF00293">
    <property type="entry name" value="NUDIX"/>
    <property type="match status" value="1"/>
</dbReference>